<dbReference type="RefSeq" id="WP_055407210.1">
    <property type="nucleotide sequence ID" value="NZ_CP013011.1"/>
</dbReference>
<reference evidence="1 2" key="1">
    <citation type="submission" date="2015-10" db="EMBL/GenBank/DDBJ databases">
        <title>Complete genome sequence of hyperthermophilic archaeon Pyrodictium delaneyi Su06.</title>
        <authorList>
            <person name="Jung J.-H."/>
            <person name="Lin J."/>
            <person name="Holden J.F."/>
            <person name="Park C.-S."/>
        </authorList>
    </citation>
    <scope>NUCLEOTIDE SEQUENCE [LARGE SCALE GENOMIC DNA]</scope>
    <source>
        <strain evidence="1 2">Su06</strain>
    </source>
</reference>
<dbReference type="KEGG" id="pdl:Pyrde_0051"/>
<gene>
    <name evidence="1" type="ORF">Pyrde_0051</name>
</gene>
<protein>
    <submittedName>
        <fullName evidence="1">Uncharacterized protein</fullName>
    </submittedName>
</protein>
<accession>A0A0P0N1W1</accession>
<proteinExistence type="predicted"/>
<dbReference type="Proteomes" id="UP000058613">
    <property type="component" value="Chromosome"/>
</dbReference>
<name>A0A0P0N1W1_9CREN</name>
<dbReference type="OrthoDB" id="15352at2157"/>
<dbReference type="EMBL" id="CP013011">
    <property type="protein sequence ID" value="ALL00101.1"/>
    <property type="molecule type" value="Genomic_DNA"/>
</dbReference>
<evidence type="ECO:0000313" key="1">
    <source>
        <dbReference type="EMBL" id="ALL00101.1"/>
    </source>
</evidence>
<sequence length="209" mass="23742">MQPQQRRQQRLATLNELLLPLLRGARRYYAAWRIINPLLAGVSRLDQTSDYTITVLTLHLPASNPLVLALYTSTQESRPVSPSQLLRRIRRLRQHVAKLRGKVFTSGDIVYILYAPRGYTRGAKRLARIEAVNIVNRVEDALKTLARYIGRRLSRLTQKLIGKRIWGELPLLVYALQELASTIGQAITIISRDQAIRLAEQGGLLRIST</sequence>
<dbReference type="AlphaFoldDB" id="A0A0P0N1W1"/>
<organism evidence="1 2">
    <name type="scientific">Pyrodictium delaneyi</name>
    <dbReference type="NCBI Taxonomy" id="1273541"/>
    <lineage>
        <taxon>Archaea</taxon>
        <taxon>Thermoproteota</taxon>
        <taxon>Thermoprotei</taxon>
        <taxon>Desulfurococcales</taxon>
        <taxon>Pyrodictiaceae</taxon>
        <taxon>Pyrodictium</taxon>
    </lineage>
</organism>
<dbReference type="GeneID" id="26098374"/>
<evidence type="ECO:0000313" key="2">
    <source>
        <dbReference type="Proteomes" id="UP000058613"/>
    </source>
</evidence>